<protein>
    <submittedName>
        <fullName evidence="1">Uncharacterized protein</fullName>
    </submittedName>
</protein>
<dbReference type="EMBL" id="SHOA02000018">
    <property type="protein sequence ID" value="TDH74098.1"/>
    <property type="molecule type" value="Genomic_DNA"/>
</dbReference>
<organism evidence="1 2">
    <name type="scientific">Bremia lactucae</name>
    <name type="common">Lettuce downy mildew</name>
    <dbReference type="NCBI Taxonomy" id="4779"/>
    <lineage>
        <taxon>Eukaryota</taxon>
        <taxon>Sar</taxon>
        <taxon>Stramenopiles</taxon>
        <taxon>Oomycota</taxon>
        <taxon>Peronosporomycetes</taxon>
        <taxon>Peronosporales</taxon>
        <taxon>Peronosporaceae</taxon>
        <taxon>Bremia</taxon>
    </lineage>
</organism>
<reference evidence="1 2" key="1">
    <citation type="journal article" date="2021" name="Genome Biol.">
        <title>AFLAP: assembly-free linkage analysis pipeline using k-mers from genome sequencing data.</title>
        <authorList>
            <person name="Fletcher K."/>
            <person name="Zhang L."/>
            <person name="Gil J."/>
            <person name="Han R."/>
            <person name="Cavanaugh K."/>
            <person name="Michelmore R."/>
        </authorList>
    </citation>
    <scope>NUCLEOTIDE SEQUENCE [LARGE SCALE GENOMIC DNA]</scope>
    <source>
        <strain evidence="1 2">SF5</strain>
    </source>
</reference>
<accession>A0A976ILT3</accession>
<gene>
    <name evidence="1" type="ORF">CCR75_002596</name>
</gene>
<evidence type="ECO:0000313" key="2">
    <source>
        <dbReference type="Proteomes" id="UP000294530"/>
    </source>
</evidence>
<sequence>MPRIVLVQSLKAFHYENKELQLPIQFKVFSIEFAGLRNKLENTIDIADKHLVKVKEIFENERVKDLSEQPIKANAVDGTRSTVNDAFNQPYRRNTNAFSKYEEALISSSVSAEVIAKKLAQIADHVRQFVFKHEKPAEMAEKDVLLAAHPSLFKSQDKIPSQHTYGEALLKILDQEITNYMQKSESLNLDLQHLGSKKVNLISNEVEKALSKLTKDSHINGQPNIPTKVNVLKLQT</sequence>
<dbReference type="RefSeq" id="XP_067823596.1">
    <property type="nucleotide sequence ID" value="XM_067960693.1"/>
</dbReference>
<dbReference type="AlphaFoldDB" id="A0A976ILT3"/>
<dbReference type="GeneID" id="94346364"/>
<proteinExistence type="predicted"/>
<evidence type="ECO:0000313" key="1">
    <source>
        <dbReference type="EMBL" id="TDH74098.1"/>
    </source>
</evidence>
<dbReference type="KEGG" id="blac:94346364"/>
<name>A0A976ILT3_BRELC</name>
<dbReference type="Proteomes" id="UP000294530">
    <property type="component" value="Unassembled WGS sequence"/>
</dbReference>
<comment type="caution">
    <text evidence="1">The sequence shown here is derived from an EMBL/GenBank/DDBJ whole genome shotgun (WGS) entry which is preliminary data.</text>
</comment>
<keyword evidence="2" id="KW-1185">Reference proteome</keyword>